<sequence length="148" mass="16511">MARVARSRVIAATPQEIWRVAGDVRRLKRWWPHVTRVEIDDRERFTEVLRTQRGRHLRADFTLIEVRPEAGWRAAQELGTGPFAGVLSSHEKAIELAPEEGSGTRVTIIIDRRMRGRARLGGLFARRAAARQAQAALDALAVAVDAAA</sequence>
<gene>
    <name evidence="1" type="ORF">UFOPK3674_00805</name>
</gene>
<proteinExistence type="predicted"/>
<dbReference type="InterPro" id="IPR023393">
    <property type="entry name" value="START-like_dom_sf"/>
</dbReference>
<evidence type="ECO:0000313" key="1">
    <source>
        <dbReference type="EMBL" id="CAB4925199.1"/>
    </source>
</evidence>
<dbReference type="EMBL" id="CAFBMX010000003">
    <property type="protein sequence ID" value="CAB4925199.1"/>
    <property type="molecule type" value="Genomic_DNA"/>
</dbReference>
<name>A0A6J7I3C1_9ZZZZ</name>
<dbReference type="AlphaFoldDB" id="A0A6J7I3C1"/>
<dbReference type="Gene3D" id="3.30.530.20">
    <property type="match status" value="1"/>
</dbReference>
<organism evidence="1">
    <name type="scientific">freshwater metagenome</name>
    <dbReference type="NCBI Taxonomy" id="449393"/>
    <lineage>
        <taxon>unclassified sequences</taxon>
        <taxon>metagenomes</taxon>
        <taxon>ecological metagenomes</taxon>
    </lineage>
</organism>
<dbReference type="SUPFAM" id="SSF55961">
    <property type="entry name" value="Bet v1-like"/>
    <property type="match status" value="1"/>
</dbReference>
<dbReference type="Pfam" id="PF10604">
    <property type="entry name" value="Polyketide_cyc2"/>
    <property type="match status" value="1"/>
</dbReference>
<dbReference type="InterPro" id="IPR019587">
    <property type="entry name" value="Polyketide_cyclase/dehydratase"/>
</dbReference>
<reference evidence="1" key="1">
    <citation type="submission" date="2020-05" db="EMBL/GenBank/DDBJ databases">
        <authorList>
            <person name="Chiriac C."/>
            <person name="Salcher M."/>
            <person name="Ghai R."/>
            <person name="Kavagutti S V."/>
        </authorList>
    </citation>
    <scope>NUCLEOTIDE SEQUENCE</scope>
</reference>
<accession>A0A6J7I3C1</accession>
<protein>
    <submittedName>
        <fullName evidence="1">Unannotated protein</fullName>
    </submittedName>
</protein>